<dbReference type="EMBL" id="BMAO01016805">
    <property type="protein sequence ID" value="GFR11264.1"/>
    <property type="molecule type" value="Genomic_DNA"/>
</dbReference>
<evidence type="ECO:0000313" key="1">
    <source>
        <dbReference type="EMBL" id="GFR11264.1"/>
    </source>
</evidence>
<evidence type="ECO:0000313" key="2">
    <source>
        <dbReference type="Proteomes" id="UP000887116"/>
    </source>
</evidence>
<sequence length="136" mass="15393">MDLHLKIVHFGRNLSLIFDTITAPTETPLLTEEEYTNTFLSSLQALQQQIRTNLEKQQDKQQARLNSNIAQRAPKVGDVVYTLSGNQFRPKFDGPFEVIKKPTKHTCIIRKLDNPQAPEVKVNPTNLNSPVGDLII</sequence>
<accession>A0A8X6GW08</accession>
<keyword evidence="2" id="KW-1185">Reference proteome</keyword>
<name>A0A8X6GW08_TRICU</name>
<dbReference type="Proteomes" id="UP000887116">
    <property type="component" value="Unassembled WGS sequence"/>
</dbReference>
<dbReference type="AlphaFoldDB" id="A0A8X6GW08"/>
<comment type="caution">
    <text evidence="1">The sequence shown here is derived from an EMBL/GenBank/DDBJ whole genome shotgun (WGS) entry which is preliminary data.</text>
</comment>
<dbReference type="OrthoDB" id="6431999at2759"/>
<proteinExistence type="predicted"/>
<gene>
    <name evidence="1" type="ORF">TNCT_275801</name>
</gene>
<protein>
    <submittedName>
        <fullName evidence="1">Uncharacterized protein</fullName>
    </submittedName>
</protein>
<reference evidence="1" key="1">
    <citation type="submission" date="2020-07" db="EMBL/GenBank/DDBJ databases">
        <title>Multicomponent nature underlies the extraordinary mechanical properties of spider dragline silk.</title>
        <authorList>
            <person name="Kono N."/>
            <person name="Nakamura H."/>
            <person name="Mori M."/>
            <person name="Yoshida Y."/>
            <person name="Ohtoshi R."/>
            <person name="Malay A.D."/>
            <person name="Moran D.A.P."/>
            <person name="Tomita M."/>
            <person name="Numata K."/>
            <person name="Arakawa K."/>
        </authorList>
    </citation>
    <scope>NUCLEOTIDE SEQUENCE</scope>
</reference>
<organism evidence="1 2">
    <name type="scientific">Trichonephila clavata</name>
    <name type="common">Joro spider</name>
    <name type="synonym">Nephila clavata</name>
    <dbReference type="NCBI Taxonomy" id="2740835"/>
    <lineage>
        <taxon>Eukaryota</taxon>
        <taxon>Metazoa</taxon>
        <taxon>Ecdysozoa</taxon>
        <taxon>Arthropoda</taxon>
        <taxon>Chelicerata</taxon>
        <taxon>Arachnida</taxon>
        <taxon>Araneae</taxon>
        <taxon>Araneomorphae</taxon>
        <taxon>Entelegynae</taxon>
        <taxon>Araneoidea</taxon>
        <taxon>Nephilidae</taxon>
        <taxon>Trichonephila</taxon>
    </lineage>
</organism>